<dbReference type="Proteomes" id="UP001147700">
    <property type="component" value="Unassembled WGS sequence"/>
</dbReference>
<dbReference type="EMBL" id="JAPCID010000011">
    <property type="protein sequence ID" value="MDA0137690.1"/>
    <property type="molecule type" value="Genomic_DNA"/>
</dbReference>
<dbReference type="RefSeq" id="WP_202953038.1">
    <property type="nucleotide sequence ID" value="NZ_JAPCID010000011.1"/>
</dbReference>
<dbReference type="Pfam" id="PF04250">
    <property type="entry name" value="DUF429"/>
    <property type="match status" value="1"/>
</dbReference>
<reference evidence="1" key="1">
    <citation type="submission" date="2022-10" db="EMBL/GenBank/DDBJ databases">
        <title>The WGS of Solirubrobacter sp. CPCC 204708.</title>
        <authorList>
            <person name="Jiang Z."/>
        </authorList>
    </citation>
    <scope>NUCLEOTIDE SEQUENCE</scope>
    <source>
        <strain evidence="1">CPCC 204708</strain>
    </source>
</reference>
<gene>
    <name evidence="1" type="ORF">OJ962_09290</name>
</gene>
<proteinExistence type="predicted"/>
<dbReference type="InterPro" id="IPR007362">
    <property type="entry name" value="DUF429"/>
</dbReference>
<evidence type="ECO:0000313" key="1">
    <source>
        <dbReference type="EMBL" id="MDA0137690.1"/>
    </source>
</evidence>
<sequence>MRTLGIDLASQPANTAACEIDWASGDVSLVRGVDDDAIRAALARADRAGIDAPFGWPEPFVAAVSGAAPWPRDRRVLTHRATDRFVHREIGKLPMSVTTDRIAYCAMRCVTLIEGCEIAVEAYPDAALRVWVGGPWSSYKRDARERRAVLLEPLLEVAPLSAAQIEACLAFDDNLDAVVCALVARAAAVDETVPPPPELARLAEVEGWIQLPRPGSLCRLGRAGAPDRTP</sequence>
<accession>A0ABT4RGQ1</accession>
<evidence type="ECO:0000313" key="2">
    <source>
        <dbReference type="Proteomes" id="UP001147700"/>
    </source>
</evidence>
<name>A0ABT4RGQ1_9ACTN</name>
<organism evidence="1 2">
    <name type="scientific">Solirubrobacter deserti</name>
    <dbReference type="NCBI Taxonomy" id="2282478"/>
    <lineage>
        <taxon>Bacteria</taxon>
        <taxon>Bacillati</taxon>
        <taxon>Actinomycetota</taxon>
        <taxon>Thermoleophilia</taxon>
        <taxon>Solirubrobacterales</taxon>
        <taxon>Solirubrobacteraceae</taxon>
        <taxon>Solirubrobacter</taxon>
    </lineage>
</organism>
<protein>
    <submittedName>
        <fullName evidence="1">DUF429 domain-containing protein</fullName>
    </submittedName>
</protein>
<comment type="caution">
    <text evidence="1">The sequence shown here is derived from an EMBL/GenBank/DDBJ whole genome shotgun (WGS) entry which is preliminary data.</text>
</comment>
<keyword evidence="2" id="KW-1185">Reference proteome</keyword>